<evidence type="ECO:0000259" key="5">
    <source>
        <dbReference type="Pfam" id="PF01625"/>
    </source>
</evidence>
<proteinExistence type="inferred from homology"/>
<evidence type="ECO:0000313" key="7">
    <source>
        <dbReference type="Proteomes" id="UP000232323"/>
    </source>
</evidence>
<reference evidence="6 7" key="1">
    <citation type="submission" date="2017-08" db="EMBL/GenBank/DDBJ databases">
        <title>Acidophilic green algal genome provides insights into adaptation to an acidic environment.</title>
        <authorList>
            <person name="Hirooka S."/>
            <person name="Hirose Y."/>
            <person name="Kanesaki Y."/>
            <person name="Higuchi S."/>
            <person name="Fujiwara T."/>
            <person name="Onuma R."/>
            <person name="Era A."/>
            <person name="Ohbayashi R."/>
            <person name="Uzuka A."/>
            <person name="Nozaki H."/>
            <person name="Yoshikawa H."/>
            <person name="Miyagishima S.Y."/>
        </authorList>
    </citation>
    <scope>NUCLEOTIDE SEQUENCE [LARGE SCALE GENOMIC DNA]</scope>
    <source>
        <strain evidence="6 7">NIES-2499</strain>
    </source>
</reference>
<protein>
    <recommendedName>
        <fullName evidence="2">peptide-methionine (S)-S-oxide reductase</fullName>
        <ecNumber evidence="2">1.8.4.11</ecNumber>
    </recommendedName>
    <alternativeName>
        <fullName evidence="4">Peptide-methionine (S)-S-oxide reductase</fullName>
    </alternativeName>
</protein>
<feature type="domain" description="Peptide methionine sulphoxide reductase MsrA" evidence="5">
    <location>
        <begin position="109"/>
        <end position="222"/>
    </location>
</feature>
<dbReference type="STRING" id="1157962.A0A250XHM6"/>
<dbReference type="EMBL" id="BEGY01000083">
    <property type="protein sequence ID" value="GAX82587.1"/>
    <property type="molecule type" value="Genomic_DNA"/>
</dbReference>
<sequence length="312" mass="34699">MKRYIHTALNSRRFLFPGNPGSLHRSHISHKSSANDEVVLLNSGLTRQEVLSDQAQTGVADVSDIDRSAELLIWIWRSIFSTTQKAEERESSAQQLNNAQFRQHLLERATFGCGCFWCAETVFKQVKGVHVVTSGFAGGHVQSPAYEEVVTGTTGHVEVVDILFDPAVVSYENLLKVFFAAHDPTDPWGQGPDRGPQYRSLILCHSEKQLELSRRAFVDVKALQSDPKGGALVMTQLLLSDALKSEPWVVDDKGLSTGGVSCISQFGSFHAASDNHQNYYEKYENSCTYCSIVIEPKLTHLQHLDHIAELLE</sequence>
<dbReference type="SUPFAM" id="SSF55068">
    <property type="entry name" value="Peptide methionine sulfoxide reductase"/>
    <property type="match status" value="1"/>
</dbReference>
<dbReference type="EC" id="1.8.4.11" evidence="2"/>
<evidence type="ECO:0000256" key="3">
    <source>
        <dbReference type="ARBA" id="ARBA00023002"/>
    </source>
</evidence>
<dbReference type="Gene3D" id="3.30.1060.10">
    <property type="entry name" value="Peptide methionine sulphoxide reductase MsrA"/>
    <property type="match status" value="1"/>
</dbReference>
<dbReference type="NCBIfam" id="TIGR00401">
    <property type="entry name" value="msrA"/>
    <property type="match status" value="1"/>
</dbReference>
<keyword evidence="3" id="KW-0560">Oxidoreductase</keyword>
<dbReference type="InterPro" id="IPR002569">
    <property type="entry name" value="Met_Sox_Rdtase_MsrA_dom"/>
</dbReference>
<name>A0A250XHM6_9CHLO</name>
<dbReference type="OrthoDB" id="77405at2759"/>
<evidence type="ECO:0000256" key="4">
    <source>
        <dbReference type="ARBA" id="ARBA00030643"/>
    </source>
</evidence>
<dbReference type="PANTHER" id="PTHR43774:SF1">
    <property type="entry name" value="PEPTIDE METHIONINE SULFOXIDE REDUCTASE MSRA 2"/>
    <property type="match status" value="1"/>
</dbReference>
<dbReference type="Proteomes" id="UP000232323">
    <property type="component" value="Unassembled WGS sequence"/>
</dbReference>
<dbReference type="AlphaFoldDB" id="A0A250XHM6"/>
<dbReference type="HAMAP" id="MF_01401">
    <property type="entry name" value="MsrA"/>
    <property type="match status" value="1"/>
</dbReference>
<accession>A0A250XHM6</accession>
<evidence type="ECO:0000313" key="6">
    <source>
        <dbReference type="EMBL" id="GAX82587.1"/>
    </source>
</evidence>
<evidence type="ECO:0000256" key="1">
    <source>
        <dbReference type="ARBA" id="ARBA00005591"/>
    </source>
</evidence>
<keyword evidence="7" id="KW-1185">Reference proteome</keyword>
<dbReference type="Pfam" id="PF01625">
    <property type="entry name" value="PMSR"/>
    <property type="match status" value="1"/>
</dbReference>
<dbReference type="InterPro" id="IPR036509">
    <property type="entry name" value="Met_Sox_Rdtase_MsrA_sf"/>
</dbReference>
<organism evidence="6 7">
    <name type="scientific">Chlamydomonas eustigma</name>
    <dbReference type="NCBI Taxonomy" id="1157962"/>
    <lineage>
        <taxon>Eukaryota</taxon>
        <taxon>Viridiplantae</taxon>
        <taxon>Chlorophyta</taxon>
        <taxon>core chlorophytes</taxon>
        <taxon>Chlorophyceae</taxon>
        <taxon>CS clade</taxon>
        <taxon>Chlamydomonadales</taxon>
        <taxon>Chlamydomonadaceae</taxon>
        <taxon>Chlamydomonas</taxon>
    </lineage>
</organism>
<gene>
    <name evidence="6" type="ORF">CEUSTIGMA_g10013.t1</name>
</gene>
<comment type="caution">
    <text evidence="6">The sequence shown here is derived from an EMBL/GenBank/DDBJ whole genome shotgun (WGS) entry which is preliminary data.</text>
</comment>
<dbReference type="GO" id="GO:0008113">
    <property type="term" value="F:peptide-methionine (S)-S-oxide reductase activity"/>
    <property type="evidence" value="ECO:0007669"/>
    <property type="project" value="UniProtKB-EC"/>
</dbReference>
<comment type="similarity">
    <text evidence="1">Belongs to the MsrA Met sulfoxide reductase family.</text>
</comment>
<dbReference type="PANTHER" id="PTHR43774">
    <property type="entry name" value="PEPTIDE METHIONINE SULFOXIDE REDUCTASE"/>
    <property type="match status" value="1"/>
</dbReference>
<evidence type="ECO:0000256" key="2">
    <source>
        <dbReference type="ARBA" id="ARBA00012502"/>
    </source>
</evidence>